<dbReference type="Gene3D" id="3.40.250.10">
    <property type="entry name" value="Rhodanese-like domain"/>
    <property type="match status" value="1"/>
</dbReference>
<dbReference type="InterPro" id="IPR000751">
    <property type="entry name" value="MPI_Phosphatase"/>
</dbReference>
<dbReference type="GeneID" id="33562266"/>
<evidence type="ECO:0000259" key="11">
    <source>
        <dbReference type="PROSITE" id="PS50206"/>
    </source>
</evidence>
<dbReference type="PROSITE" id="PS50206">
    <property type="entry name" value="RHODANESE_3"/>
    <property type="match status" value="1"/>
</dbReference>
<evidence type="ECO:0000256" key="3">
    <source>
        <dbReference type="ARBA" id="ARBA00022618"/>
    </source>
</evidence>
<evidence type="ECO:0000256" key="9">
    <source>
        <dbReference type="ARBA" id="ARBA00067190"/>
    </source>
</evidence>
<feature type="domain" description="Rhodanese" evidence="11">
    <location>
        <begin position="10"/>
        <end position="111"/>
    </location>
</feature>
<accession>A0A1Y2GH15</accession>
<organism evidence="12 13">
    <name type="scientific">Lobosporangium transversale</name>
    <dbReference type="NCBI Taxonomy" id="64571"/>
    <lineage>
        <taxon>Eukaryota</taxon>
        <taxon>Fungi</taxon>
        <taxon>Fungi incertae sedis</taxon>
        <taxon>Mucoromycota</taxon>
        <taxon>Mortierellomycotina</taxon>
        <taxon>Mortierellomycetes</taxon>
        <taxon>Mortierellales</taxon>
        <taxon>Mortierellaceae</taxon>
        <taxon>Lobosporangium</taxon>
    </lineage>
</organism>
<dbReference type="GO" id="GO:0000086">
    <property type="term" value="P:G2/M transition of mitotic cell cycle"/>
    <property type="evidence" value="ECO:0007669"/>
    <property type="project" value="TreeGrafter"/>
</dbReference>
<evidence type="ECO:0000256" key="6">
    <source>
        <dbReference type="ARBA" id="ARBA00022912"/>
    </source>
</evidence>
<dbReference type="EMBL" id="MCFF01000036">
    <property type="protein sequence ID" value="ORZ08848.1"/>
    <property type="molecule type" value="Genomic_DNA"/>
</dbReference>
<reference evidence="12 13" key="1">
    <citation type="submission" date="2016-07" db="EMBL/GenBank/DDBJ databases">
        <title>Pervasive Adenine N6-methylation of Active Genes in Fungi.</title>
        <authorList>
            <consortium name="DOE Joint Genome Institute"/>
            <person name="Mondo S.J."/>
            <person name="Dannebaum R.O."/>
            <person name="Kuo R.C."/>
            <person name="Labutti K."/>
            <person name="Haridas S."/>
            <person name="Kuo A."/>
            <person name="Salamov A."/>
            <person name="Ahrendt S.R."/>
            <person name="Lipzen A."/>
            <person name="Sullivan W."/>
            <person name="Andreopoulos W.B."/>
            <person name="Clum A."/>
            <person name="Lindquist E."/>
            <person name="Daum C."/>
            <person name="Ramamoorthy G.K."/>
            <person name="Gryganskyi A."/>
            <person name="Culley D."/>
            <person name="Magnuson J.K."/>
            <person name="James T.Y."/>
            <person name="O'Malley M.A."/>
            <person name="Stajich J.E."/>
            <person name="Spatafora J.W."/>
            <person name="Visel A."/>
            <person name="Grigoriev I.V."/>
        </authorList>
    </citation>
    <scope>NUCLEOTIDE SEQUENCE [LARGE SCALE GENOMIC DNA]</scope>
    <source>
        <strain evidence="12 13">NRRL 3116</strain>
    </source>
</reference>
<evidence type="ECO:0000256" key="8">
    <source>
        <dbReference type="ARBA" id="ARBA00051722"/>
    </source>
</evidence>
<keyword evidence="3 10" id="KW-0132">Cell division</keyword>
<keyword evidence="5 10" id="KW-0378">Hydrolase</keyword>
<dbReference type="InParanoid" id="A0A1Y2GH15"/>
<feature type="non-terminal residue" evidence="12">
    <location>
        <position position="114"/>
    </location>
</feature>
<evidence type="ECO:0000313" key="13">
    <source>
        <dbReference type="Proteomes" id="UP000193648"/>
    </source>
</evidence>
<evidence type="ECO:0000256" key="4">
    <source>
        <dbReference type="ARBA" id="ARBA00022776"/>
    </source>
</evidence>
<feature type="non-terminal residue" evidence="12">
    <location>
        <position position="1"/>
    </location>
</feature>
<dbReference type="GO" id="GO:0005737">
    <property type="term" value="C:cytoplasm"/>
    <property type="evidence" value="ECO:0007669"/>
    <property type="project" value="TreeGrafter"/>
</dbReference>
<dbReference type="EC" id="3.1.3.48" evidence="2 10"/>
<dbReference type="GO" id="GO:0005634">
    <property type="term" value="C:nucleus"/>
    <property type="evidence" value="ECO:0007669"/>
    <property type="project" value="TreeGrafter"/>
</dbReference>
<dbReference type="AlphaFoldDB" id="A0A1Y2GH15"/>
<dbReference type="SMART" id="SM00450">
    <property type="entry name" value="RHOD"/>
    <property type="match status" value="1"/>
</dbReference>
<dbReference type="InterPro" id="IPR036873">
    <property type="entry name" value="Rhodanese-like_dom_sf"/>
</dbReference>
<dbReference type="FunFam" id="3.40.250.10:FF:000021">
    <property type="entry name" value="M-phase inducer phosphatase cdc-25.2"/>
    <property type="match status" value="1"/>
</dbReference>
<evidence type="ECO:0000256" key="2">
    <source>
        <dbReference type="ARBA" id="ARBA00013064"/>
    </source>
</evidence>
<dbReference type="GO" id="GO:0004725">
    <property type="term" value="F:protein tyrosine phosphatase activity"/>
    <property type="evidence" value="ECO:0007669"/>
    <property type="project" value="UniProtKB-UniRule"/>
</dbReference>
<dbReference type="RefSeq" id="XP_021878631.1">
    <property type="nucleotide sequence ID" value="XM_022020422.1"/>
</dbReference>
<dbReference type="InterPro" id="IPR001763">
    <property type="entry name" value="Rhodanese-like_dom"/>
</dbReference>
<gene>
    <name evidence="12" type="ORF">BCR41DRAFT_295886</name>
</gene>
<dbReference type="Pfam" id="PF00581">
    <property type="entry name" value="Rhodanese"/>
    <property type="match status" value="1"/>
</dbReference>
<comment type="similarity">
    <text evidence="1 10">Belongs to the MPI phosphatase family.</text>
</comment>
<dbReference type="GO" id="GO:0051301">
    <property type="term" value="P:cell division"/>
    <property type="evidence" value="ECO:0007669"/>
    <property type="project" value="UniProtKB-UniRule"/>
</dbReference>
<keyword evidence="7 10" id="KW-0131">Cell cycle</keyword>
<dbReference type="GO" id="GO:0010971">
    <property type="term" value="P:positive regulation of G2/M transition of mitotic cell cycle"/>
    <property type="evidence" value="ECO:0007669"/>
    <property type="project" value="TreeGrafter"/>
</dbReference>
<dbReference type="PANTHER" id="PTHR10828:SF17">
    <property type="entry name" value="PROTEIN-TYROSINE-PHOSPHATASE"/>
    <property type="match status" value="1"/>
</dbReference>
<dbReference type="OrthoDB" id="26523at2759"/>
<dbReference type="STRING" id="64571.A0A1Y2GH15"/>
<evidence type="ECO:0000256" key="1">
    <source>
        <dbReference type="ARBA" id="ARBA00011065"/>
    </source>
</evidence>
<comment type="function">
    <text evidence="10">Tyrosine protein phosphatase which functions as a dosage-dependent inducer of mitotic progression.</text>
</comment>
<evidence type="ECO:0000256" key="5">
    <source>
        <dbReference type="ARBA" id="ARBA00022801"/>
    </source>
</evidence>
<dbReference type="PRINTS" id="PR00716">
    <property type="entry name" value="MPIPHPHTASE"/>
</dbReference>
<sequence length="114" mass="13368">DVLDGKYKDKYDLLYIVDCRFPYEFEGGHIKSAVNVNTTDKLEELLLQPAITDKRVLLIFHCEFSCERGPRMARHLRNQDREANAMHYPAVFYPEVYVMQGGYSGFFKENKSYC</sequence>
<dbReference type="GO" id="GO:0110032">
    <property type="term" value="P:positive regulation of G2/MI transition of meiotic cell cycle"/>
    <property type="evidence" value="ECO:0007669"/>
    <property type="project" value="TreeGrafter"/>
</dbReference>
<dbReference type="Proteomes" id="UP000193648">
    <property type="component" value="Unassembled WGS sequence"/>
</dbReference>
<evidence type="ECO:0000256" key="10">
    <source>
        <dbReference type="RuleBase" id="RU368028"/>
    </source>
</evidence>
<protein>
    <recommendedName>
        <fullName evidence="9 10">M-phase inducer phosphatase</fullName>
        <ecNumber evidence="2 10">3.1.3.48</ecNumber>
    </recommendedName>
</protein>
<proteinExistence type="inferred from homology"/>
<keyword evidence="6 10" id="KW-0904">Protein phosphatase</keyword>
<keyword evidence="4 10" id="KW-0498">Mitosis</keyword>
<dbReference type="CDD" id="cd01530">
    <property type="entry name" value="Cdc25"/>
    <property type="match status" value="1"/>
</dbReference>
<keyword evidence="13" id="KW-1185">Reference proteome</keyword>
<dbReference type="PANTHER" id="PTHR10828">
    <property type="entry name" value="M-PHASE INDUCER PHOSPHATASE DUAL SPECIFICITY PHOSPHATASE CDC25"/>
    <property type="match status" value="1"/>
</dbReference>
<evidence type="ECO:0000313" key="12">
    <source>
        <dbReference type="EMBL" id="ORZ08848.1"/>
    </source>
</evidence>
<comment type="catalytic activity">
    <reaction evidence="8 10">
        <text>O-phospho-L-tyrosyl-[protein] + H2O = L-tyrosyl-[protein] + phosphate</text>
        <dbReference type="Rhea" id="RHEA:10684"/>
        <dbReference type="Rhea" id="RHEA-COMP:10136"/>
        <dbReference type="Rhea" id="RHEA-COMP:20101"/>
        <dbReference type="ChEBI" id="CHEBI:15377"/>
        <dbReference type="ChEBI" id="CHEBI:43474"/>
        <dbReference type="ChEBI" id="CHEBI:46858"/>
        <dbReference type="ChEBI" id="CHEBI:61978"/>
        <dbReference type="EC" id="3.1.3.48"/>
    </reaction>
</comment>
<evidence type="ECO:0000256" key="7">
    <source>
        <dbReference type="ARBA" id="ARBA00023306"/>
    </source>
</evidence>
<name>A0A1Y2GH15_9FUNG</name>
<dbReference type="SUPFAM" id="SSF52821">
    <property type="entry name" value="Rhodanese/Cell cycle control phosphatase"/>
    <property type="match status" value="1"/>
</dbReference>
<comment type="caution">
    <text evidence="12">The sequence shown here is derived from an EMBL/GenBank/DDBJ whole genome shotgun (WGS) entry which is preliminary data.</text>
</comment>